<gene>
    <name evidence="1" type="ORF">DAEQUDRAFT_730682</name>
</gene>
<dbReference type="EMBL" id="KV429095">
    <property type="protein sequence ID" value="KZT66058.1"/>
    <property type="molecule type" value="Genomic_DNA"/>
</dbReference>
<keyword evidence="2" id="KW-1185">Reference proteome</keyword>
<evidence type="ECO:0000313" key="2">
    <source>
        <dbReference type="Proteomes" id="UP000076727"/>
    </source>
</evidence>
<sequence>MHACLDREEDVKAGVTSTALLFGSYTDLSSASSIPSSSQLLCTRASRPRFRSRIS</sequence>
<accession>A0A165MSC3</accession>
<dbReference type="AlphaFoldDB" id="A0A165MSC3"/>
<reference evidence="1 2" key="1">
    <citation type="journal article" date="2016" name="Mol. Biol. Evol.">
        <title>Comparative Genomics of Early-Diverging Mushroom-Forming Fungi Provides Insights into the Origins of Lignocellulose Decay Capabilities.</title>
        <authorList>
            <person name="Nagy L.G."/>
            <person name="Riley R."/>
            <person name="Tritt A."/>
            <person name="Adam C."/>
            <person name="Daum C."/>
            <person name="Floudas D."/>
            <person name="Sun H."/>
            <person name="Yadav J.S."/>
            <person name="Pangilinan J."/>
            <person name="Larsson K.H."/>
            <person name="Matsuura K."/>
            <person name="Barry K."/>
            <person name="Labutti K."/>
            <person name="Kuo R."/>
            <person name="Ohm R.A."/>
            <person name="Bhattacharya S.S."/>
            <person name="Shirouzu T."/>
            <person name="Yoshinaga Y."/>
            <person name="Martin F.M."/>
            <person name="Grigoriev I.V."/>
            <person name="Hibbett D.S."/>
        </authorList>
    </citation>
    <scope>NUCLEOTIDE SEQUENCE [LARGE SCALE GENOMIC DNA]</scope>
    <source>
        <strain evidence="1 2">L-15889</strain>
    </source>
</reference>
<proteinExistence type="predicted"/>
<dbReference type="Proteomes" id="UP000076727">
    <property type="component" value="Unassembled WGS sequence"/>
</dbReference>
<name>A0A165MSC3_9APHY</name>
<evidence type="ECO:0000313" key="1">
    <source>
        <dbReference type="EMBL" id="KZT66058.1"/>
    </source>
</evidence>
<protein>
    <submittedName>
        <fullName evidence="1">Uncharacterized protein</fullName>
    </submittedName>
</protein>
<organism evidence="1 2">
    <name type="scientific">Daedalea quercina L-15889</name>
    <dbReference type="NCBI Taxonomy" id="1314783"/>
    <lineage>
        <taxon>Eukaryota</taxon>
        <taxon>Fungi</taxon>
        <taxon>Dikarya</taxon>
        <taxon>Basidiomycota</taxon>
        <taxon>Agaricomycotina</taxon>
        <taxon>Agaricomycetes</taxon>
        <taxon>Polyporales</taxon>
        <taxon>Fomitopsis</taxon>
    </lineage>
</organism>
<dbReference type="Gene3D" id="1.20.120.1780">
    <property type="entry name" value="UbiA prenyltransferase"/>
    <property type="match status" value="1"/>
</dbReference>